<keyword evidence="1" id="KW-0175">Coiled coil</keyword>
<evidence type="ECO:0000256" key="1">
    <source>
        <dbReference type="SAM" id="Coils"/>
    </source>
</evidence>
<dbReference type="EnsemblMetazoa" id="XM_021044546.2">
    <property type="protein sequence ID" value="XP_020900205.1"/>
    <property type="gene ID" value="LOC110238864"/>
</dbReference>
<organism evidence="2 3">
    <name type="scientific">Exaiptasia diaphana</name>
    <name type="common">Tropical sea anemone</name>
    <name type="synonym">Aiptasia pulchella</name>
    <dbReference type="NCBI Taxonomy" id="2652724"/>
    <lineage>
        <taxon>Eukaryota</taxon>
        <taxon>Metazoa</taxon>
        <taxon>Cnidaria</taxon>
        <taxon>Anthozoa</taxon>
        <taxon>Hexacorallia</taxon>
        <taxon>Actiniaria</taxon>
        <taxon>Aiptasiidae</taxon>
        <taxon>Exaiptasia</taxon>
    </lineage>
</organism>
<dbReference type="RefSeq" id="XP_020900205.1">
    <property type="nucleotide sequence ID" value="XM_021044546.2"/>
</dbReference>
<protein>
    <submittedName>
        <fullName evidence="2">Uncharacterized protein</fullName>
    </submittedName>
</protein>
<dbReference type="KEGG" id="epa:110238864"/>
<dbReference type="OMA" id="KCELASY"/>
<dbReference type="GeneID" id="110238864"/>
<keyword evidence="3" id="KW-1185">Reference proteome</keyword>
<feature type="coiled-coil region" evidence="1">
    <location>
        <begin position="42"/>
        <end position="216"/>
    </location>
</feature>
<accession>A0A913X7K2</accession>
<evidence type="ECO:0000313" key="3">
    <source>
        <dbReference type="Proteomes" id="UP000887567"/>
    </source>
</evidence>
<sequence>MEQSKKDVDTTAKDVSIVDDDVLEVFELVEDNTIEECMMLVNKLSENSLLEVEKEKENLTRLLKEADKEVSKLKKSLRSANSSNEKITLELKTEKQKTKELEEQLKSANERLAQIEDDLTQSKDEYLEIEDKYQEASKLAKDTNHLLNQVLSKKNRLEKEVDSYKKQQSQFAAMERKMQREQERANVKLTEYSEKLLKTEAELQEKSSELSTLEEDFKLQIEHLQEKLNIEKGLNRSLAVEADECVAAIGKKFDSLEKQNSDTEKEKSSAIKNLTRAQHEMTCFKEEVEKERIINDQKLKEAENTIEELRKSLHTESLKCALQRKDQADLELSIKNLQNEKCVQENQILELQQSYNEAKCELASYEERMAKMESEANQALQAANYDDGNSWANRVSQEEENESYEELKHRYTELEIEYNSVLKQFTQTRKHRNEVLRQNNELRYQAQMAVVQLASTNRRFVQHMEQLKMQLGVAEKVYQEKLFECNLLEIQVQHLMHQINAANGGQIVQQQG</sequence>
<name>A0A913X7K2_EXADI</name>
<dbReference type="AlphaFoldDB" id="A0A913X7K2"/>
<dbReference type="Proteomes" id="UP000887567">
    <property type="component" value="Unplaced"/>
</dbReference>
<dbReference type="OrthoDB" id="5962744at2759"/>
<reference evidence="2" key="1">
    <citation type="submission" date="2022-11" db="UniProtKB">
        <authorList>
            <consortium name="EnsemblMetazoa"/>
        </authorList>
    </citation>
    <scope>IDENTIFICATION</scope>
</reference>
<proteinExistence type="predicted"/>
<feature type="coiled-coil region" evidence="1">
    <location>
        <begin position="246"/>
        <end position="424"/>
    </location>
</feature>
<evidence type="ECO:0000313" key="2">
    <source>
        <dbReference type="EnsemblMetazoa" id="XP_020900205.1"/>
    </source>
</evidence>